<protein>
    <submittedName>
        <fullName evidence="3">Thioredoxin-like protein</fullName>
    </submittedName>
</protein>
<evidence type="ECO:0000313" key="4">
    <source>
        <dbReference type="Proteomes" id="UP000294752"/>
    </source>
</evidence>
<evidence type="ECO:0000313" key="3">
    <source>
        <dbReference type="EMBL" id="TDS13773.1"/>
    </source>
</evidence>
<feature type="domain" description="Thioredoxin-like fold" evidence="1">
    <location>
        <begin position="202"/>
        <end position="295"/>
    </location>
</feature>
<feature type="domain" description="DUF5106" evidence="2">
    <location>
        <begin position="54"/>
        <end position="174"/>
    </location>
</feature>
<dbReference type="Pfam" id="PF17127">
    <property type="entry name" value="DUF5106"/>
    <property type="match status" value="1"/>
</dbReference>
<evidence type="ECO:0000259" key="2">
    <source>
        <dbReference type="Pfam" id="PF17127"/>
    </source>
</evidence>
<dbReference type="PROSITE" id="PS51257">
    <property type="entry name" value="PROKAR_LIPOPROTEIN"/>
    <property type="match status" value="1"/>
</dbReference>
<dbReference type="Pfam" id="PF13905">
    <property type="entry name" value="Thioredoxin_8"/>
    <property type="match status" value="1"/>
</dbReference>
<evidence type="ECO:0000259" key="1">
    <source>
        <dbReference type="Pfam" id="PF13905"/>
    </source>
</evidence>
<organism evidence="3 4">
    <name type="scientific">Sphingobacterium paludis</name>
    <dbReference type="NCBI Taxonomy" id="1476465"/>
    <lineage>
        <taxon>Bacteria</taxon>
        <taxon>Pseudomonadati</taxon>
        <taxon>Bacteroidota</taxon>
        <taxon>Sphingobacteriia</taxon>
        <taxon>Sphingobacteriales</taxon>
        <taxon>Sphingobacteriaceae</taxon>
        <taxon>Sphingobacterium</taxon>
    </lineage>
</organism>
<dbReference type="OrthoDB" id="9805634at2"/>
<sequence>MGVRFFLISATKLARSPHLLWLFVLCACMACSQERATHHDHDAQAQAIPEEETASTADTLLARYWIGYNFHDESNLTNPDKGEQSLVNFINLFPSSSPDVVSRSIKTMLSQAQREPMALDFFMKQYEKYLYDPNSPMRNDVYYLPVMEFKLDSMRLEETEKIRTKSKLALLRKNLPGERAADFSYILPNGDRGRLSKLSSPLTVLFFYEPGCSHCEEAIQQLKDYPSINTAIDNKSLVFLAIYPFGGEDVWKEYQGNLPRNWINGFNEKDEVITKNLYDLKATPTIFLLDADKKVILKDTDVVQLLAYLGLR</sequence>
<name>A0A4R7CYT3_9SPHI</name>
<dbReference type="RefSeq" id="WP_133640092.1">
    <property type="nucleotide sequence ID" value="NZ_SNZV01000004.1"/>
</dbReference>
<dbReference type="Proteomes" id="UP000294752">
    <property type="component" value="Unassembled WGS sequence"/>
</dbReference>
<reference evidence="3 4" key="1">
    <citation type="submission" date="2019-03" db="EMBL/GenBank/DDBJ databases">
        <title>Genomic Encyclopedia of Type Strains, Phase III (KMG-III): the genomes of soil and plant-associated and newly described type strains.</title>
        <authorList>
            <person name="Whitman W."/>
        </authorList>
    </citation>
    <scope>NUCLEOTIDE SEQUENCE [LARGE SCALE GENOMIC DNA]</scope>
    <source>
        <strain evidence="3 4">CGMCC 1.12801</strain>
    </source>
</reference>
<dbReference type="InterPro" id="IPR033395">
    <property type="entry name" value="DUF5106"/>
</dbReference>
<dbReference type="EMBL" id="SNZV01000004">
    <property type="protein sequence ID" value="TDS13773.1"/>
    <property type="molecule type" value="Genomic_DNA"/>
</dbReference>
<accession>A0A4R7CYT3</accession>
<comment type="caution">
    <text evidence="3">The sequence shown here is derived from an EMBL/GenBank/DDBJ whole genome shotgun (WGS) entry which is preliminary data.</text>
</comment>
<dbReference type="SUPFAM" id="SSF52833">
    <property type="entry name" value="Thioredoxin-like"/>
    <property type="match status" value="1"/>
</dbReference>
<dbReference type="AlphaFoldDB" id="A0A4R7CYT3"/>
<proteinExistence type="predicted"/>
<gene>
    <name evidence="3" type="ORF">B0I21_10499</name>
</gene>
<dbReference type="InterPro" id="IPR036249">
    <property type="entry name" value="Thioredoxin-like_sf"/>
</dbReference>
<keyword evidence="4" id="KW-1185">Reference proteome</keyword>
<dbReference type="InterPro" id="IPR012336">
    <property type="entry name" value="Thioredoxin-like_fold"/>
</dbReference>
<dbReference type="Gene3D" id="3.40.30.10">
    <property type="entry name" value="Glutaredoxin"/>
    <property type="match status" value="1"/>
</dbReference>